<feature type="transmembrane region" description="Helical" evidence="1">
    <location>
        <begin position="151"/>
        <end position="171"/>
    </location>
</feature>
<name>A0A2S6FXT6_9CLOT</name>
<feature type="transmembrane region" description="Helical" evidence="1">
    <location>
        <begin position="15"/>
        <end position="36"/>
    </location>
</feature>
<comment type="caution">
    <text evidence="2">The sequence shown here is derived from an EMBL/GenBank/DDBJ whole genome shotgun (WGS) entry which is preliminary data.</text>
</comment>
<keyword evidence="1" id="KW-0812">Transmembrane</keyword>
<gene>
    <name evidence="2" type="ORF">BD821_1077</name>
</gene>
<dbReference type="Pfam" id="PF11167">
    <property type="entry name" value="DUF2953"/>
    <property type="match status" value="1"/>
</dbReference>
<proteinExistence type="predicted"/>
<evidence type="ECO:0000313" key="2">
    <source>
        <dbReference type="EMBL" id="PPK48370.1"/>
    </source>
</evidence>
<feature type="transmembrane region" description="Helical" evidence="1">
    <location>
        <begin position="110"/>
        <end position="131"/>
    </location>
</feature>
<keyword evidence="1" id="KW-0472">Membrane</keyword>
<dbReference type="InterPro" id="IPR021338">
    <property type="entry name" value="DUF2953"/>
</dbReference>
<dbReference type="AlphaFoldDB" id="A0A2S6FXT6"/>
<dbReference type="EMBL" id="PTIS01000007">
    <property type="protein sequence ID" value="PPK48370.1"/>
    <property type="molecule type" value="Genomic_DNA"/>
</dbReference>
<accession>A0A2S6FXT6</accession>
<dbReference type="OrthoDB" id="1956009at2"/>
<reference evidence="2 3" key="1">
    <citation type="submission" date="2018-02" db="EMBL/GenBank/DDBJ databases">
        <title>Genomic Encyclopedia of Archaeal and Bacterial Type Strains, Phase II (KMG-II): from individual species to whole genera.</title>
        <authorList>
            <person name="Goeker M."/>
        </authorList>
    </citation>
    <scope>NUCLEOTIDE SEQUENCE [LARGE SCALE GENOMIC DNA]</scope>
    <source>
        <strain evidence="2 3">DSM 15099</strain>
    </source>
</reference>
<keyword evidence="1" id="KW-1133">Transmembrane helix</keyword>
<sequence>MAIIEDMLLIGGQIMFIKCLIIFSFLIILALIPIPLKISLEVKDKKVHIKLFNKSINLHNQRKQNLHKNIKSNKIKYINLLSRYKSSNFKSNISIDTYIEHGSNDASLTAISYGTLNSFFYILYSLLQNIFKIKHYNLKIVPNFNKTILHLKIRCIIYINMAQVINILFMYRKSIKEVKAKE</sequence>
<evidence type="ECO:0008006" key="4">
    <source>
        <dbReference type="Google" id="ProtNLM"/>
    </source>
</evidence>
<protein>
    <recommendedName>
        <fullName evidence="4">DUF2953 family protein</fullName>
    </recommendedName>
</protein>
<dbReference type="Proteomes" id="UP000239863">
    <property type="component" value="Unassembled WGS sequence"/>
</dbReference>
<organism evidence="2 3">
    <name type="scientific">Clostridium algidicarnis DSM 15099</name>
    <dbReference type="NCBI Taxonomy" id="1121295"/>
    <lineage>
        <taxon>Bacteria</taxon>
        <taxon>Bacillati</taxon>
        <taxon>Bacillota</taxon>
        <taxon>Clostridia</taxon>
        <taxon>Eubacteriales</taxon>
        <taxon>Clostridiaceae</taxon>
        <taxon>Clostridium</taxon>
    </lineage>
</organism>
<evidence type="ECO:0000256" key="1">
    <source>
        <dbReference type="SAM" id="Phobius"/>
    </source>
</evidence>
<evidence type="ECO:0000313" key="3">
    <source>
        <dbReference type="Proteomes" id="UP000239863"/>
    </source>
</evidence>
<dbReference type="STRING" id="37659.GCA_000703125_02467"/>